<accession>A0A1H9IUH1</accession>
<evidence type="ECO:0000313" key="3">
    <source>
        <dbReference type="Proteomes" id="UP000199647"/>
    </source>
</evidence>
<organism evidence="2 3">
    <name type="scientific">Faunimonas pinastri</name>
    <dbReference type="NCBI Taxonomy" id="1855383"/>
    <lineage>
        <taxon>Bacteria</taxon>
        <taxon>Pseudomonadati</taxon>
        <taxon>Pseudomonadota</taxon>
        <taxon>Alphaproteobacteria</taxon>
        <taxon>Hyphomicrobiales</taxon>
        <taxon>Afifellaceae</taxon>
        <taxon>Faunimonas</taxon>
    </lineage>
</organism>
<feature type="region of interest" description="Disordered" evidence="1">
    <location>
        <begin position="130"/>
        <end position="151"/>
    </location>
</feature>
<dbReference type="STRING" id="1855383.SAMN05216548_107211"/>
<dbReference type="Proteomes" id="UP000199647">
    <property type="component" value="Unassembled WGS sequence"/>
</dbReference>
<feature type="compositionally biased region" description="Basic and acidic residues" evidence="1">
    <location>
        <begin position="137"/>
        <end position="151"/>
    </location>
</feature>
<proteinExistence type="predicted"/>
<dbReference type="EMBL" id="FOFG01000007">
    <property type="protein sequence ID" value="SEQ78240.1"/>
    <property type="molecule type" value="Genomic_DNA"/>
</dbReference>
<evidence type="ECO:0000313" key="2">
    <source>
        <dbReference type="EMBL" id="SEQ78240.1"/>
    </source>
</evidence>
<keyword evidence="3" id="KW-1185">Reference proteome</keyword>
<name>A0A1H9IUH1_9HYPH</name>
<dbReference type="AlphaFoldDB" id="A0A1H9IUH1"/>
<evidence type="ECO:0000256" key="1">
    <source>
        <dbReference type="SAM" id="MobiDB-lite"/>
    </source>
</evidence>
<protein>
    <submittedName>
        <fullName evidence="2">Uncharacterized protein</fullName>
    </submittedName>
</protein>
<sequence length="396" mass="44400">MRSRQQRSDAAQRQFAMLDAVVANLTCACLAPPQGDSRLAVFLRVQGQAQTRYSRKIFRNLSEALTALQKAGWIGLQPGSKKTGLTTIIFPLESFQERLRAAGATLDDIEQEEPETIILTRKEWGFADNPTMPGSTRWERRSTQSDYRDTGKTKKLRAEVARINRHLRTADIRFTGDEPVDTSKRVLRRYFTQPLGDNKPRFDLGGRLFGGWWQSLKRHQRRFIRIDGEPIADLDFKSLFPRLALLGMGHPQPEDGIDLYAVPGLEGHRDGVKAAVATLLFNDGPKRGLPAEVAAKLPAGWSIRRIRDTIHDHHPSLADCFERGLGLHLMWKESCILVYAALALNERGITALGMHDGIMVAASRADEAIAIMEKTAELHVLARLPVVRKELKGEET</sequence>
<reference evidence="2 3" key="1">
    <citation type="submission" date="2016-10" db="EMBL/GenBank/DDBJ databases">
        <authorList>
            <person name="de Groot N.N."/>
        </authorList>
    </citation>
    <scope>NUCLEOTIDE SEQUENCE [LARGE SCALE GENOMIC DNA]</scope>
    <source>
        <strain evidence="2 3">A52C2</strain>
    </source>
</reference>
<gene>
    <name evidence="2" type="ORF">SAMN05216548_107211</name>
</gene>